<feature type="transmembrane region" description="Helical" evidence="7">
    <location>
        <begin position="547"/>
        <end position="566"/>
    </location>
</feature>
<dbReference type="AlphaFoldDB" id="A0A507BBM9"/>
<keyword evidence="2" id="KW-0813">Transport</keyword>
<feature type="compositionally biased region" description="Basic and acidic residues" evidence="6">
    <location>
        <begin position="21"/>
        <end position="34"/>
    </location>
</feature>
<dbReference type="CDD" id="cd06179">
    <property type="entry name" value="MFS_TRI12_like"/>
    <property type="match status" value="1"/>
</dbReference>
<sequence>MSSEVQRAPPAQDHLSVQASDLEKPQHQAHEHDDSAGATFEVNQDELPPGYFKSPFFIGTMLALGTGLLAGVAGFGYAAPVLTLINNDIGPDPNIIWVALSYTLTSACTLATIGRVTDIFGRRWVFVGGAVLGIIGSIISATATSVSMLIGGTTIIGIAAATQLSYYYVMAEIVPMQWRFAGNAFCYCFQIPSSGLAPAISNSLILHTRVGWRGMYYILIAINGFSFLCWFFFYHPPTFHMKHRNASAWKYIKNFDYVGTALFTGGLLVLMLGLNWGGTVHPWKSAYVIASIVCGAVALIIFTLWEIFMNLKEPLVQMELFENRAWLLSTILSGIGASLYYALAVVWPSMVAILYSDPTNPMYGPWLASLIGLFIVVGEILAGFLGKPLKHIKLQCIITTTIAGVFFACTATCGPDSKVTAGVLVSLGAFFIGWTESLAITLLTMAATDQNNLGSASGLAGSIRFLISSIASTVYNVILNNRLATTIPEKVPPALTGAGLPATSVAKVITGLTTGKFEDNIPGLTPEILAVGTRAFQVANAAAYKTVFLSTIAFTGIAILCTVGLPRGLDGLLTGRVITTLHAGRDEKRMIGESRAEPAPKTVQEA</sequence>
<feature type="transmembrane region" description="Helical" evidence="7">
    <location>
        <begin position="149"/>
        <end position="168"/>
    </location>
</feature>
<evidence type="ECO:0000313" key="10">
    <source>
        <dbReference type="Proteomes" id="UP000319257"/>
    </source>
</evidence>
<feature type="transmembrane region" description="Helical" evidence="7">
    <location>
        <begin position="423"/>
        <end position="447"/>
    </location>
</feature>
<organism evidence="9 10">
    <name type="scientific">Thyridium curvatum</name>
    <dbReference type="NCBI Taxonomy" id="1093900"/>
    <lineage>
        <taxon>Eukaryota</taxon>
        <taxon>Fungi</taxon>
        <taxon>Dikarya</taxon>
        <taxon>Ascomycota</taxon>
        <taxon>Pezizomycotina</taxon>
        <taxon>Sordariomycetes</taxon>
        <taxon>Sordariomycetidae</taxon>
        <taxon>Thyridiales</taxon>
        <taxon>Thyridiaceae</taxon>
        <taxon>Thyridium</taxon>
    </lineage>
</organism>
<evidence type="ECO:0000256" key="2">
    <source>
        <dbReference type="ARBA" id="ARBA00022448"/>
    </source>
</evidence>
<reference evidence="9 10" key="1">
    <citation type="submission" date="2019-06" db="EMBL/GenBank/DDBJ databases">
        <title>Draft genome sequence of the filamentous fungus Phialemoniopsis curvata isolated from diesel fuel.</title>
        <authorList>
            <person name="Varaljay V.A."/>
            <person name="Lyon W.J."/>
            <person name="Crouch A.L."/>
            <person name="Drake C.E."/>
            <person name="Hollomon J.M."/>
            <person name="Nadeau L.J."/>
            <person name="Nunn H.S."/>
            <person name="Stevenson B.S."/>
            <person name="Bojanowski C.L."/>
            <person name="Crookes-Goodson W.J."/>
        </authorList>
    </citation>
    <scope>NUCLEOTIDE SEQUENCE [LARGE SCALE GENOMIC DNA]</scope>
    <source>
        <strain evidence="9 10">D216</strain>
    </source>
</reference>
<dbReference type="GeneID" id="41967835"/>
<feature type="transmembrane region" description="Helical" evidence="7">
    <location>
        <begin position="286"/>
        <end position="305"/>
    </location>
</feature>
<evidence type="ECO:0000256" key="7">
    <source>
        <dbReference type="SAM" id="Phobius"/>
    </source>
</evidence>
<feature type="transmembrane region" description="Helical" evidence="7">
    <location>
        <begin position="215"/>
        <end position="234"/>
    </location>
</feature>
<keyword evidence="3 7" id="KW-0812">Transmembrane</keyword>
<comment type="caution">
    <text evidence="9">The sequence shown here is derived from an EMBL/GenBank/DDBJ whole genome shotgun (WGS) entry which is preliminary data.</text>
</comment>
<evidence type="ECO:0000256" key="4">
    <source>
        <dbReference type="ARBA" id="ARBA00022989"/>
    </source>
</evidence>
<dbReference type="Proteomes" id="UP000319257">
    <property type="component" value="Unassembled WGS sequence"/>
</dbReference>
<evidence type="ECO:0000256" key="1">
    <source>
        <dbReference type="ARBA" id="ARBA00004141"/>
    </source>
</evidence>
<feature type="transmembrane region" description="Helical" evidence="7">
    <location>
        <begin position="125"/>
        <end position="143"/>
    </location>
</feature>
<dbReference type="Pfam" id="PF06609">
    <property type="entry name" value="TRI12"/>
    <property type="match status" value="1"/>
</dbReference>
<dbReference type="GO" id="GO:0005886">
    <property type="term" value="C:plasma membrane"/>
    <property type="evidence" value="ECO:0007669"/>
    <property type="project" value="TreeGrafter"/>
</dbReference>
<feature type="transmembrane region" description="Helical" evidence="7">
    <location>
        <begin position="363"/>
        <end position="385"/>
    </location>
</feature>
<gene>
    <name evidence="9" type="ORF">E0L32_000388</name>
</gene>
<dbReference type="RefSeq" id="XP_030997765.1">
    <property type="nucleotide sequence ID" value="XM_031138238.1"/>
</dbReference>
<dbReference type="InterPro" id="IPR036259">
    <property type="entry name" value="MFS_trans_sf"/>
</dbReference>
<dbReference type="SUPFAM" id="SSF103473">
    <property type="entry name" value="MFS general substrate transporter"/>
    <property type="match status" value="2"/>
</dbReference>
<evidence type="ECO:0000256" key="5">
    <source>
        <dbReference type="ARBA" id="ARBA00023136"/>
    </source>
</evidence>
<dbReference type="PROSITE" id="PS50850">
    <property type="entry name" value="MFS"/>
    <property type="match status" value="1"/>
</dbReference>
<keyword evidence="4 7" id="KW-1133">Transmembrane helix</keyword>
<dbReference type="PANTHER" id="PTHR23501:SF109">
    <property type="entry name" value="MAJOR FACILITATOR SUPERFAMILY (MFS) PROFILE DOMAIN-CONTAINING PROTEIN-RELATED"/>
    <property type="match status" value="1"/>
</dbReference>
<dbReference type="PANTHER" id="PTHR23501">
    <property type="entry name" value="MAJOR FACILITATOR SUPERFAMILY"/>
    <property type="match status" value="1"/>
</dbReference>
<keyword evidence="10" id="KW-1185">Reference proteome</keyword>
<feature type="transmembrane region" description="Helical" evidence="7">
    <location>
        <begin position="255"/>
        <end position="274"/>
    </location>
</feature>
<evidence type="ECO:0000313" key="9">
    <source>
        <dbReference type="EMBL" id="TPX16054.1"/>
    </source>
</evidence>
<feature type="domain" description="Major facilitator superfamily (MFS) profile" evidence="8">
    <location>
        <begin position="60"/>
        <end position="516"/>
    </location>
</feature>
<evidence type="ECO:0000256" key="6">
    <source>
        <dbReference type="SAM" id="MobiDB-lite"/>
    </source>
</evidence>
<dbReference type="InterPro" id="IPR010573">
    <property type="entry name" value="MFS_Str1/Tri12-like"/>
</dbReference>
<keyword evidence="5 7" id="KW-0472">Membrane</keyword>
<dbReference type="GO" id="GO:0022857">
    <property type="term" value="F:transmembrane transporter activity"/>
    <property type="evidence" value="ECO:0007669"/>
    <property type="project" value="InterPro"/>
</dbReference>
<feature type="transmembrane region" description="Helical" evidence="7">
    <location>
        <begin position="180"/>
        <end position="200"/>
    </location>
</feature>
<proteinExistence type="predicted"/>
<dbReference type="InParanoid" id="A0A507BBM9"/>
<dbReference type="OrthoDB" id="4161376at2759"/>
<dbReference type="EMBL" id="SKBQ01000001">
    <property type="protein sequence ID" value="TPX16054.1"/>
    <property type="molecule type" value="Genomic_DNA"/>
</dbReference>
<dbReference type="InterPro" id="IPR020846">
    <property type="entry name" value="MFS_dom"/>
</dbReference>
<evidence type="ECO:0000259" key="8">
    <source>
        <dbReference type="PROSITE" id="PS50850"/>
    </source>
</evidence>
<dbReference type="Gene3D" id="1.20.1250.20">
    <property type="entry name" value="MFS general substrate transporter like domains"/>
    <property type="match status" value="2"/>
</dbReference>
<accession>A0A507BBM9</accession>
<evidence type="ECO:0000256" key="3">
    <source>
        <dbReference type="ARBA" id="ARBA00022692"/>
    </source>
</evidence>
<dbReference type="InterPro" id="IPR053791">
    <property type="entry name" value="MFS_Tri12-like"/>
</dbReference>
<feature type="region of interest" description="Disordered" evidence="6">
    <location>
        <begin position="1"/>
        <end position="34"/>
    </location>
</feature>
<comment type="subcellular location">
    <subcellularLocation>
        <location evidence="1">Membrane</location>
        <topology evidence="1">Multi-pass membrane protein</topology>
    </subcellularLocation>
</comment>
<feature type="transmembrane region" description="Helical" evidence="7">
    <location>
        <begin position="56"/>
        <end position="75"/>
    </location>
</feature>
<feature type="transmembrane region" description="Helical" evidence="7">
    <location>
        <begin position="95"/>
        <end position="113"/>
    </location>
</feature>
<feature type="transmembrane region" description="Helical" evidence="7">
    <location>
        <begin position="325"/>
        <end position="343"/>
    </location>
</feature>
<protein>
    <recommendedName>
        <fullName evidence="8">Major facilitator superfamily (MFS) profile domain-containing protein</fullName>
    </recommendedName>
</protein>
<feature type="transmembrane region" description="Helical" evidence="7">
    <location>
        <begin position="459"/>
        <end position="478"/>
    </location>
</feature>
<name>A0A507BBM9_9PEZI</name>